<dbReference type="Gramene" id="KFK36939">
    <property type="protein sequence ID" value="KFK36939"/>
    <property type="gene ID" value="AALP_AA4G192000"/>
</dbReference>
<organism evidence="8 9">
    <name type="scientific">Arabis alpina</name>
    <name type="common">Alpine rock-cress</name>
    <dbReference type="NCBI Taxonomy" id="50452"/>
    <lineage>
        <taxon>Eukaryota</taxon>
        <taxon>Viridiplantae</taxon>
        <taxon>Streptophyta</taxon>
        <taxon>Embryophyta</taxon>
        <taxon>Tracheophyta</taxon>
        <taxon>Spermatophyta</taxon>
        <taxon>Magnoliopsida</taxon>
        <taxon>eudicotyledons</taxon>
        <taxon>Gunneridae</taxon>
        <taxon>Pentapetalae</taxon>
        <taxon>rosids</taxon>
        <taxon>malvids</taxon>
        <taxon>Brassicales</taxon>
        <taxon>Brassicaceae</taxon>
        <taxon>Arabideae</taxon>
        <taxon>Arabis</taxon>
    </lineage>
</organism>
<keyword evidence="4" id="KW-0804">Transcription</keyword>
<dbReference type="Gene3D" id="3.40.50.2300">
    <property type="match status" value="1"/>
</dbReference>
<proteinExistence type="predicted"/>
<dbReference type="SUPFAM" id="SSF52172">
    <property type="entry name" value="CheY-like"/>
    <property type="match status" value="1"/>
</dbReference>
<evidence type="ECO:0000256" key="6">
    <source>
        <dbReference type="PROSITE-ProRule" id="PRU00169"/>
    </source>
</evidence>
<keyword evidence="6" id="KW-0597">Phosphoprotein</keyword>
<dbReference type="OrthoDB" id="60033at2759"/>
<dbReference type="Pfam" id="PF00072">
    <property type="entry name" value="Response_reg"/>
    <property type="match status" value="1"/>
</dbReference>
<dbReference type="InterPro" id="IPR011006">
    <property type="entry name" value="CheY-like_superfamily"/>
</dbReference>
<evidence type="ECO:0000313" key="9">
    <source>
        <dbReference type="Proteomes" id="UP000029120"/>
    </source>
</evidence>
<dbReference type="PANTHER" id="PTHR43874:SF99">
    <property type="entry name" value="TWO-COMPONENT RESPONSE REGULATOR ARR16"/>
    <property type="match status" value="1"/>
</dbReference>
<dbReference type="CDD" id="cd17581">
    <property type="entry name" value="REC_typeA_ARR"/>
    <property type="match status" value="1"/>
</dbReference>
<dbReference type="eggNOG" id="KOG1601">
    <property type="taxonomic scope" value="Eukaryota"/>
</dbReference>
<dbReference type="InterPro" id="IPR001789">
    <property type="entry name" value="Sig_transdc_resp-reg_receiver"/>
</dbReference>
<evidence type="ECO:0000256" key="5">
    <source>
        <dbReference type="ARBA" id="ARBA00023242"/>
    </source>
</evidence>
<keyword evidence="5" id="KW-0539">Nucleus</keyword>
<dbReference type="PANTHER" id="PTHR43874">
    <property type="entry name" value="TWO-COMPONENT RESPONSE REGULATOR"/>
    <property type="match status" value="1"/>
</dbReference>
<evidence type="ECO:0000256" key="1">
    <source>
        <dbReference type="ARBA" id="ARBA00004123"/>
    </source>
</evidence>
<dbReference type="AlphaFoldDB" id="A0A087H487"/>
<dbReference type="PROSITE" id="PS50110">
    <property type="entry name" value="RESPONSE_REGULATORY"/>
    <property type="match status" value="1"/>
</dbReference>
<dbReference type="InterPro" id="IPR045279">
    <property type="entry name" value="ARR-like"/>
</dbReference>
<keyword evidence="2" id="KW-0902">Two-component regulatory system</keyword>
<dbReference type="Proteomes" id="UP000029120">
    <property type="component" value="Chromosome 4"/>
</dbReference>
<name>A0A087H487_ARAAL</name>
<evidence type="ECO:0000256" key="3">
    <source>
        <dbReference type="ARBA" id="ARBA00023015"/>
    </source>
</evidence>
<evidence type="ECO:0000256" key="4">
    <source>
        <dbReference type="ARBA" id="ARBA00023163"/>
    </source>
</evidence>
<evidence type="ECO:0000256" key="2">
    <source>
        <dbReference type="ARBA" id="ARBA00023012"/>
    </source>
</evidence>
<dbReference type="GO" id="GO:0005634">
    <property type="term" value="C:nucleus"/>
    <property type="evidence" value="ECO:0007669"/>
    <property type="project" value="UniProtKB-SubCell"/>
</dbReference>
<dbReference type="SMART" id="SM00448">
    <property type="entry name" value="REC"/>
    <property type="match status" value="1"/>
</dbReference>
<sequence length="155" mass="17466">MMNSGSCSSLMEVDYDHHSHEEFHVLAVDDNLIDRKLVEKLLKISSCKVTTAENAIRALEYLGLGDQNQHIDALTNHDLKVNLIITDYCMPGMTGFELLKKVKQESSYLKEVPVVIMSSENIPTRVNKCLASGAQMFMQKPLKLSDVEKLIHFIS</sequence>
<feature type="domain" description="Response regulatory" evidence="7">
    <location>
        <begin position="24"/>
        <end position="155"/>
    </location>
</feature>
<dbReference type="GO" id="GO:0000160">
    <property type="term" value="P:phosphorelay signal transduction system"/>
    <property type="evidence" value="ECO:0007669"/>
    <property type="project" value="UniProtKB-KW"/>
</dbReference>
<reference evidence="9" key="1">
    <citation type="journal article" date="2015" name="Nat. Plants">
        <title>Genome expansion of Arabis alpina linked with retrotransposition and reduced symmetric DNA methylation.</title>
        <authorList>
            <person name="Willing E.M."/>
            <person name="Rawat V."/>
            <person name="Mandakova T."/>
            <person name="Maumus F."/>
            <person name="James G.V."/>
            <person name="Nordstroem K.J."/>
            <person name="Becker C."/>
            <person name="Warthmann N."/>
            <person name="Chica C."/>
            <person name="Szarzynska B."/>
            <person name="Zytnicki M."/>
            <person name="Albani M.C."/>
            <person name="Kiefer C."/>
            <person name="Bergonzi S."/>
            <person name="Castaings L."/>
            <person name="Mateos J.L."/>
            <person name="Berns M.C."/>
            <person name="Bujdoso N."/>
            <person name="Piofczyk T."/>
            <person name="de Lorenzo L."/>
            <person name="Barrero-Sicilia C."/>
            <person name="Mateos I."/>
            <person name="Piednoel M."/>
            <person name="Hagmann J."/>
            <person name="Chen-Min-Tao R."/>
            <person name="Iglesias-Fernandez R."/>
            <person name="Schuster S.C."/>
            <person name="Alonso-Blanco C."/>
            <person name="Roudier F."/>
            <person name="Carbonero P."/>
            <person name="Paz-Ares J."/>
            <person name="Davis S.J."/>
            <person name="Pecinka A."/>
            <person name="Quesneville H."/>
            <person name="Colot V."/>
            <person name="Lysak M.A."/>
            <person name="Weigel D."/>
            <person name="Coupland G."/>
            <person name="Schneeberger K."/>
        </authorList>
    </citation>
    <scope>NUCLEOTIDE SEQUENCE [LARGE SCALE GENOMIC DNA]</scope>
    <source>
        <strain evidence="9">cv. Pajares</strain>
    </source>
</reference>
<evidence type="ECO:0000313" key="8">
    <source>
        <dbReference type="EMBL" id="KFK36939.1"/>
    </source>
</evidence>
<keyword evidence="3" id="KW-0805">Transcription regulation</keyword>
<feature type="modified residue" description="4-aspartylphosphate" evidence="6">
    <location>
        <position position="87"/>
    </location>
</feature>
<evidence type="ECO:0000259" key="7">
    <source>
        <dbReference type="PROSITE" id="PS50110"/>
    </source>
</evidence>
<comment type="subcellular location">
    <subcellularLocation>
        <location evidence="1">Nucleus</location>
    </subcellularLocation>
</comment>
<accession>A0A087H487</accession>
<dbReference type="GO" id="GO:0009736">
    <property type="term" value="P:cytokinin-activated signaling pathway"/>
    <property type="evidence" value="ECO:0007669"/>
    <property type="project" value="InterPro"/>
</dbReference>
<keyword evidence="9" id="KW-1185">Reference proteome</keyword>
<dbReference type="EMBL" id="CM002872">
    <property type="protein sequence ID" value="KFK36939.1"/>
    <property type="molecule type" value="Genomic_DNA"/>
</dbReference>
<gene>
    <name evidence="8" type="ordered locus">AALP_Aa4g192000</name>
</gene>
<protein>
    <recommendedName>
        <fullName evidence="7">Response regulatory domain-containing protein</fullName>
    </recommendedName>
</protein>